<feature type="transmembrane region" description="Helical" evidence="1">
    <location>
        <begin position="21"/>
        <end position="41"/>
    </location>
</feature>
<protein>
    <recommendedName>
        <fullName evidence="4">ABC-2 type transport system permease protein</fullName>
    </recommendedName>
</protein>
<organism evidence="2 3">
    <name type="scientific">Actinophytocola oryzae</name>
    <dbReference type="NCBI Taxonomy" id="502181"/>
    <lineage>
        <taxon>Bacteria</taxon>
        <taxon>Bacillati</taxon>
        <taxon>Actinomycetota</taxon>
        <taxon>Actinomycetes</taxon>
        <taxon>Pseudonocardiales</taxon>
        <taxon>Pseudonocardiaceae</taxon>
    </lineage>
</organism>
<evidence type="ECO:0000256" key="1">
    <source>
        <dbReference type="SAM" id="Phobius"/>
    </source>
</evidence>
<name>A0A4R7VRF9_9PSEU</name>
<feature type="transmembrane region" description="Helical" evidence="1">
    <location>
        <begin position="165"/>
        <end position="188"/>
    </location>
</feature>
<dbReference type="Proteomes" id="UP000294927">
    <property type="component" value="Unassembled WGS sequence"/>
</dbReference>
<keyword evidence="1" id="KW-0472">Membrane</keyword>
<dbReference type="EMBL" id="SOCP01000005">
    <property type="protein sequence ID" value="TDV52304.1"/>
    <property type="molecule type" value="Genomic_DNA"/>
</dbReference>
<comment type="caution">
    <text evidence="2">The sequence shown here is derived from an EMBL/GenBank/DDBJ whole genome shotgun (WGS) entry which is preliminary data.</text>
</comment>
<feature type="transmembrane region" description="Helical" evidence="1">
    <location>
        <begin position="89"/>
        <end position="110"/>
    </location>
</feature>
<keyword evidence="3" id="KW-1185">Reference proteome</keyword>
<evidence type="ECO:0008006" key="4">
    <source>
        <dbReference type="Google" id="ProtNLM"/>
    </source>
</evidence>
<evidence type="ECO:0000313" key="3">
    <source>
        <dbReference type="Proteomes" id="UP000294927"/>
    </source>
</evidence>
<proteinExistence type="predicted"/>
<keyword evidence="1" id="KW-0812">Transmembrane</keyword>
<feature type="transmembrane region" description="Helical" evidence="1">
    <location>
        <begin position="136"/>
        <end position="153"/>
    </location>
</feature>
<dbReference type="OrthoDB" id="3538230at2"/>
<reference evidence="2 3" key="1">
    <citation type="submission" date="2019-03" db="EMBL/GenBank/DDBJ databases">
        <title>Genomic Encyclopedia of Archaeal and Bacterial Type Strains, Phase II (KMG-II): from individual species to whole genera.</title>
        <authorList>
            <person name="Goeker M."/>
        </authorList>
    </citation>
    <scope>NUCLEOTIDE SEQUENCE [LARGE SCALE GENOMIC DNA]</scope>
    <source>
        <strain evidence="2 3">DSM 45499</strain>
    </source>
</reference>
<dbReference type="AlphaFoldDB" id="A0A4R7VRF9"/>
<accession>A0A4R7VRF9</accession>
<feature type="transmembrane region" description="Helical" evidence="1">
    <location>
        <begin position="47"/>
        <end position="68"/>
    </location>
</feature>
<feature type="transmembrane region" description="Helical" evidence="1">
    <location>
        <begin position="208"/>
        <end position="227"/>
    </location>
</feature>
<evidence type="ECO:0000313" key="2">
    <source>
        <dbReference type="EMBL" id="TDV52304.1"/>
    </source>
</evidence>
<gene>
    <name evidence="2" type="ORF">CLV71_105436</name>
</gene>
<keyword evidence="1" id="KW-1133">Transmembrane helix</keyword>
<dbReference type="RefSeq" id="WP_133903679.1">
    <property type="nucleotide sequence ID" value="NZ_SOCP01000005.1"/>
</dbReference>
<sequence length="237" mass="25627">MSTRWPTLRVLVTSHVTFAMIAWFVLLVASVGITFVTSIWQDIDVSVWHFVATQGAPWVALGLGIDAVNSYLRLHIAHGRTRGDFMRQLVPYFFCLAGVLALLVTLGYVVEGGLYSSAGWQHQVPQAALVHDGGNVVGIFCGYYLTFLLWTAGSSMVAAAFSRNFLLGLVLSPAAILLTLPGEALVGFTSFPIFRLLDDGLLLRTGPAVALAVAELVGGCLVLWTLVRDLPLRPKVN</sequence>